<dbReference type="Pfam" id="PF07608">
    <property type="entry name" value="DUF1571"/>
    <property type="match status" value="1"/>
</dbReference>
<sequence>MTRFTVSFAMVGLLIVAISLVGFWSQFAVDSQHSSLEGMISTQTPVVTHRPASDGTQISDNAHPLDQVLELASEVLKSMQANVQDYRATLVKRERIGGRLGEEAKLLVKVRSPQTTGTSPRGLAAYLKFIEPSSTAGREVIWAADQREGELVSHEGGFLNLKRLQLKPDGMLAMLGNKYPITEIGLQRLVEKLIEKGREDRTKGPCQVDIIEDQKVGDRVCRLIQVVHPTPDAGFDFHIAQIFIDIERQIPLRYAAFLWPKQAGGEPPLEEEYTYLDVELNIGLSDADFDPDNPLYNFP</sequence>
<dbReference type="InterPro" id="IPR011465">
    <property type="entry name" value="DUF1571"/>
</dbReference>
<dbReference type="AlphaFoldDB" id="A0A518GAJ9"/>
<name>A0A518GAJ9_9BACT</name>
<protein>
    <recommendedName>
        <fullName evidence="3">DUF1571 domain-containing protein</fullName>
    </recommendedName>
</protein>
<keyword evidence="2" id="KW-1185">Reference proteome</keyword>
<evidence type="ECO:0008006" key="3">
    <source>
        <dbReference type="Google" id="ProtNLM"/>
    </source>
</evidence>
<dbReference type="Proteomes" id="UP000318017">
    <property type="component" value="Chromosome"/>
</dbReference>
<dbReference type="EMBL" id="CP036298">
    <property type="protein sequence ID" value="QDV25622.1"/>
    <property type="molecule type" value="Genomic_DNA"/>
</dbReference>
<dbReference type="RefSeq" id="WP_145080953.1">
    <property type="nucleotide sequence ID" value="NZ_CP036298.1"/>
</dbReference>
<evidence type="ECO:0000313" key="2">
    <source>
        <dbReference type="Proteomes" id="UP000318017"/>
    </source>
</evidence>
<reference evidence="1 2" key="1">
    <citation type="submission" date="2019-02" db="EMBL/GenBank/DDBJ databases">
        <title>Deep-cultivation of Planctomycetes and their phenomic and genomic characterization uncovers novel biology.</title>
        <authorList>
            <person name="Wiegand S."/>
            <person name="Jogler M."/>
            <person name="Boedeker C."/>
            <person name="Pinto D."/>
            <person name="Vollmers J."/>
            <person name="Rivas-Marin E."/>
            <person name="Kohn T."/>
            <person name="Peeters S.H."/>
            <person name="Heuer A."/>
            <person name="Rast P."/>
            <person name="Oberbeckmann S."/>
            <person name="Bunk B."/>
            <person name="Jeske O."/>
            <person name="Meyerdierks A."/>
            <person name="Storesund J.E."/>
            <person name="Kallscheuer N."/>
            <person name="Luecker S."/>
            <person name="Lage O.M."/>
            <person name="Pohl T."/>
            <person name="Merkel B.J."/>
            <person name="Hornburger P."/>
            <person name="Mueller R.-W."/>
            <person name="Bruemmer F."/>
            <person name="Labrenz M."/>
            <person name="Spormann A.M."/>
            <person name="Op den Camp H."/>
            <person name="Overmann J."/>
            <person name="Amann R."/>
            <person name="Jetten M.S.M."/>
            <person name="Mascher T."/>
            <person name="Medema M.H."/>
            <person name="Devos D.P."/>
            <person name="Kaster A.-K."/>
            <person name="Ovreas L."/>
            <person name="Rohde M."/>
            <person name="Galperin M.Y."/>
            <person name="Jogler C."/>
        </authorList>
    </citation>
    <scope>NUCLEOTIDE SEQUENCE [LARGE SCALE GENOMIC DNA]</scope>
    <source>
        <strain evidence="1 2">Q31a</strain>
    </source>
</reference>
<dbReference type="OrthoDB" id="5456309at2"/>
<proteinExistence type="predicted"/>
<gene>
    <name evidence="1" type="ORF">Q31a_39480</name>
</gene>
<evidence type="ECO:0000313" key="1">
    <source>
        <dbReference type="EMBL" id="QDV25622.1"/>
    </source>
</evidence>
<dbReference type="KEGG" id="ahel:Q31a_39480"/>
<organism evidence="1 2">
    <name type="scientific">Aureliella helgolandensis</name>
    <dbReference type="NCBI Taxonomy" id="2527968"/>
    <lineage>
        <taxon>Bacteria</taxon>
        <taxon>Pseudomonadati</taxon>
        <taxon>Planctomycetota</taxon>
        <taxon>Planctomycetia</taxon>
        <taxon>Pirellulales</taxon>
        <taxon>Pirellulaceae</taxon>
        <taxon>Aureliella</taxon>
    </lineage>
</organism>
<accession>A0A518GAJ9</accession>